<dbReference type="STRING" id="1058.SAMN05421783_1067"/>
<evidence type="ECO:0000313" key="1">
    <source>
        <dbReference type="EMBL" id="SDW60305.1"/>
    </source>
</evidence>
<reference evidence="2" key="1">
    <citation type="submission" date="2016-10" db="EMBL/GenBank/DDBJ databases">
        <authorList>
            <person name="Varghese N."/>
            <person name="Submissions S."/>
        </authorList>
    </citation>
    <scope>NUCLEOTIDE SEQUENCE [LARGE SCALE GENOMIC DNA]</scope>
    <source>
        <strain evidence="2">DSM 217</strain>
    </source>
</reference>
<evidence type="ECO:0008006" key="3">
    <source>
        <dbReference type="Google" id="ProtNLM"/>
    </source>
</evidence>
<sequence>MYRELGDPTTPSGGATAASERLQGLGSSRALRIFSSTLLDMDAIAERQVSGLEGLEVAGLARRYCDLIEASIDAHRRHWLGDVASLLPRLQAAISSVSAPVSGVVPMSVVDLDARFELFWRLRRLLADRDGYWLEFDRASEGADGMTGSLADDLTDIYCELKSGLGLYACYPERALRGWAYGFDRHWGRHLVDAERHLALLAAQGRLEL</sequence>
<dbReference type="Gene3D" id="1.20.120.1550">
    <property type="entry name" value="Protein of unknown function DUF5063"/>
    <property type="match status" value="1"/>
</dbReference>
<gene>
    <name evidence="1" type="ORF">SAMN05421783_1067</name>
</gene>
<dbReference type="InterPro" id="IPR038312">
    <property type="entry name" value="DUF5063_sf"/>
</dbReference>
<name>A0A1H2UW50_THIRO</name>
<organism evidence="1 2">
    <name type="scientific">Thiocapsa roseopersicina</name>
    <dbReference type="NCBI Taxonomy" id="1058"/>
    <lineage>
        <taxon>Bacteria</taxon>
        <taxon>Pseudomonadati</taxon>
        <taxon>Pseudomonadota</taxon>
        <taxon>Gammaproteobacteria</taxon>
        <taxon>Chromatiales</taxon>
        <taxon>Chromatiaceae</taxon>
        <taxon>Thiocapsa</taxon>
    </lineage>
</organism>
<dbReference type="AlphaFoldDB" id="A0A1H2UW50"/>
<protein>
    <recommendedName>
        <fullName evidence="3">DUF5063 domain-containing protein</fullName>
    </recommendedName>
</protein>
<dbReference type="EMBL" id="FNNZ01000006">
    <property type="protein sequence ID" value="SDW60305.1"/>
    <property type="molecule type" value="Genomic_DNA"/>
</dbReference>
<dbReference type="Proteomes" id="UP000198816">
    <property type="component" value="Unassembled WGS sequence"/>
</dbReference>
<keyword evidence="2" id="KW-1185">Reference proteome</keyword>
<dbReference type="InterPro" id="IPR032025">
    <property type="entry name" value="DUF5063"/>
</dbReference>
<evidence type="ECO:0000313" key="2">
    <source>
        <dbReference type="Proteomes" id="UP000198816"/>
    </source>
</evidence>
<accession>A0A1H2UW50</accession>
<proteinExistence type="predicted"/>
<dbReference type="Pfam" id="PF16702">
    <property type="entry name" value="DUF5063"/>
    <property type="match status" value="1"/>
</dbReference>